<sequence length="518" mass="56019">MTRVQRRHKAGRAIRRDPVLLAAFAWTALGLVLLFTLAGHHNSQVRVFWLFQPPLDLLLAYSAWRVSRIATGAVRRFWRMLTISASLFTVGDSVQAALSLTRHDQWSTAGSTVQSTCFAAGELLIIVAMLIHPHPGRSRREALAFWLDTATVMVGGAVVAWCFAIAPENQDENSSLIGALLAAAVMLTSGFAAVKIFLSGNAPMHKAAAIPMIASALVNGIGVFAAPPGAADGHPAYVYAIRFFPSLLVAVGPRIQEIIAGVDQTAFGSRRRKPYSLLPYGSIVVVFATMLVVLPDGQNGPLMVAVSGLGVIVALVVARQLAAFHDNTRLIDQLDTTLTELREHEQRLRHQALYDELTGLANRAHFREETTSTLRQARPDTVALLLVDLDGFKAVNDTHGHAAGDLLLAGVAEKLRQSVRAGDLVARLGGDEFALLLRDCTVRDAELTAQRILRAMTEPIQVGDEMAVCANASIGIACAAERDDVRSLLHDADMAMYASKHRGKGTWMRYEDGMALSN</sequence>
<dbReference type="FunFam" id="3.30.70.270:FF:000001">
    <property type="entry name" value="Diguanylate cyclase domain protein"/>
    <property type="match status" value="1"/>
</dbReference>
<keyword evidence="4" id="KW-1185">Reference proteome</keyword>
<dbReference type="NCBIfam" id="TIGR00254">
    <property type="entry name" value="GGDEF"/>
    <property type="match status" value="1"/>
</dbReference>
<keyword evidence="1" id="KW-1133">Transmembrane helix</keyword>
<dbReference type="InterPro" id="IPR000160">
    <property type="entry name" value="GGDEF_dom"/>
</dbReference>
<feature type="transmembrane region" description="Helical" evidence="1">
    <location>
        <begin position="20"/>
        <end position="41"/>
    </location>
</feature>
<dbReference type="Pfam" id="PF00990">
    <property type="entry name" value="GGDEF"/>
    <property type="match status" value="1"/>
</dbReference>
<dbReference type="Proteomes" id="UP000546162">
    <property type="component" value="Unassembled WGS sequence"/>
</dbReference>
<feature type="transmembrane region" description="Helical" evidence="1">
    <location>
        <begin position="112"/>
        <end position="131"/>
    </location>
</feature>
<dbReference type="AlphaFoldDB" id="A0A7W7H5C2"/>
<dbReference type="PANTHER" id="PTHR46663:SF2">
    <property type="entry name" value="GGDEF DOMAIN-CONTAINING PROTEIN"/>
    <property type="match status" value="1"/>
</dbReference>
<gene>
    <name evidence="3" type="ORF">BJY16_007740</name>
</gene>
<keyword evidence="1" id="KW-0472">Membrane</keyword>
<dbReference type="CDD" id="cd01949">
    <property type="entry name" value="GGDEF"/>
    <property type="match status" value="1"/>
</dbReference>
<dbReference type="InterPro" id="IPR043128">
    <property type="entry name" value="Rev_trsase/Diguanyl_cyclase"/>
</dbReference>
<dbReference type="PROSITE" id="PS50887">
    <property type="entry name" value="GGDEF"/>
    <property type="match status" value="1"/>
</dbReference>
<feature type="transmembrane region" description="Helical" evidence="1">
    <location>
        <begin position="236"/>
        <end position="255"/>
    </location>
</feature>
<feature type="transmembrane region" description="Helical" evidence="1">
    <location>
        <begin position="275"/>
        <end position="294"/>
    </location>
</feature>
<feature type="transmembrane region" description="Helical" evidence="1">
    <location>
        <begin position="210"/>
        <end position="230"/>
    </location>
</feature>
<comment type="caution">
    <text evidence="3">The sequence shown here is derived from an EMBL/GenBank/DDBJ whole genome shotgun (WGS) entry which is preliminary data.</text>
</comment>
<dbReference type="SUPFAM" id="SSF55073">
    <property type="entry name" value="Nucleotide cyclase"/>
    <property type="match status" value="1"/>
</dbReference>
<dbReference type="InterPro" id="IPR052163">
    <property type="entry name" value="DGC-Regulatory_Protein"/>
</dbReference>
<dbReference type="SMART" id="SM00267">
    <property type="entry name" value="GGDEF"/>
    <property type="match status" value="1"/>
</dbReference>
<evidence type="ECO:0000313" key="3">
    <source>
        <dbReference type="EMBL" id="MBB4744281.1"/>
    </source>
</evidence>
<proteinExistence type="predicted"/>
<dbReference type="EMBL" id="JACHNB010000001">
    <property type="protein sequence ID" value="MBB4744281.1"/>
    <property type="molecule type" value="Genomic_DNA"/>
</dbReference>
<name>A0A7W7H5C2_9ACTN</name>
<evidence type="ECO:0000313" key="4">
    <source>
        <dbReference type="Proteomes" id="UP000546162"/>
    </source>
</evidence>
<dbReference type="InterPro" id="IPR029787">
    <property type="entry name" value="Nucleotide_cyclase"/>
</dbReference>
<feature type="transmembrane region" description="Helical" evidence="1">
    <location>
        <begin position="178"/>
        <end position="198"/>
    </location>
</feature>
<feature type="transmembrane region" description="Helical" evidence="1">
    <location>
        <begin position="300"/>
        <end position="318"/>
    </location>
</feature>
<accession>A0A7W7H5C2</accession>
<dbReference type="PANTHER" id="PTHR46663">
    <property type="entry name" value="DIGUANYLATE CYCLASE DGCT-RELATED"/>
    <property type="match status" value="1"/>
</dbReference>
<protein>
    <submittedName>
        <fullName evidence="3">Diguanylate cyclase (GGDEF)-like protein</fullName>
    </submittedName>
</protein>
<feature type="domain" description="GGDEF" evidence="2">
    <location>
        <begin position="380"/>
        <end position="512"/>
    </location>
</feature>
<keyword evidence="1" id="KW-0812">Transmembrane</keyword>
<feature type="transmembrane region" description="Helical" evidence="1">
    <location>
        <begin position="143"/>
        <end position="166"/>
    </location>
</feature>
<feature type="transmembrane region" description="Helical" evidence="1">
    <location>
        <begin position="78"/>
        <end position="100"/>
    </location>
</feature>
<dbReference type="RefSeq" id="WP_239176930.1">
    <property type="nucleotide sequence ID" value="NZ_BAABFG010000005.1"/>
</dbReference>
<reference evidence="3 4" key="1">
    <citation type="submission" date="2020-08" db="EMBL/GenBank/DDBJ databases">
        <title>Sequencing the genomes of 1000 actinobacteria strains.</title>
        <authorList>
            <person name="Klenk H.-P."/>
        </authorList>
    </citation>
    <scope>NUCLEOTIDE SEQUENCE [LARGE SCALE GENOMIC DNA]</scope>
    <source>
        <strain evidence="3 4">DSM 45809</strain>
    </source>
</reference>
<dbReference type="Gene3D" id="3.30.70.270">
    <property type="match status" value="1"/>
</dbReference>
<feature type="transmembrane region" description="Helical" evidence="1">
    <location>
        <begin position="47"/>
        <end position="66"/>
    </location>
</feature>
<evidence type="ECO:0000259" key="2">
    <source>
        <dbReference type="PROSITE" id="PS50887"/>
    </source>
</evidence>
<organism evidence="3 4">
    <name type="scientific">Actinoplanes octamycinicus</name>
    <dbReference type="NCBI Taxonomy" id="135948"/>
    <lineage>
        <taxon>Bacteria</taxon>
        <taxon>Bacillati</taxon>
        <taxon>Actinomycetota</taxon>
        <taxon>Actinomycetes</taxon>
        <taxon>Micromonosporales</taxon>
        <taxon>Micromonosporaceae</taxon>
        <taxon>Actinoplanes</taxon>
    </lineage>
</organism>
<evidence type="ECO:0000256" key="1">
    <source>
        <dbReference type="SAM" id="Phobius"/>
    </source>
</evidence>